<gene>
    <name evidence="1" type="ORF">COK72_13985</name>
</gene>
<organism evidence="1 2">
    <name type="scientific">Bacillus thuringiensis</name>
    <dbReference type="NCBI Taxonomy" id="1428"/>
    <lineage>
        <taxon>Bacteria</taxon>
        <taxon>Bacillati</taxon>
        <taxon>Bacillota</taxon>
        <taxon>Bacilli</taxon>
        <taxon>Bacillales</taxon>
        <taxon>Bacillaceae</taxon>
        <taxon>Bacillus</taxon>
        <taxon>Bacillus cereus group</taxon>
    </lineage>
</organism>
<reference evidence="1 2" key="1">
    <citation type="submission" date="2017-09" db="EMBL/GenBank/DDBJ databases">
        <title>Large-scale bioinformatics analysis of Bacillus genomes uncovers conserved roles of natural products in bacterial physiology.</title>
        <authorList>
            <consortium name="Agbiome Team Llc"/>
            <person name="Bleich R.M."/>
            <person name="Grubbs K.J."/>
            <person name="Santa Maria K.C."/>
            <person name="Allen S.E."/>
            <person name="Farag S."/>
            <person name="Shank E.A."/>
            <person name="Bowers A."/>
        </authorList>
    </citation>
    <scope>NUCLEOTIDE SEQUENCE [LARGE SCALE GENOMIC DNA]</scope>
    <source>
        <strain evidence="1 2">AFS065400</strain>
    </source>
</reference>
<evidence type="ECO:0000313" key="1">
    <source>
        <dbReference type="EMBL" id="PFT45884.1"/>
    </source>
</evidence>
<sequence length="47" mass="5174">MSVVITGKNQPSEVILDFKNSSDEALALARQYSEGLDLKESYLNLVS</sequence>
<proteinExistence type="predicted"/>
<dbReference type="RefSeq" id="WP_098640582.1">
    <property type="nucleotide sequence ID" value="NZ_NVCO01000039.1"/>
</dbReference>
<dbReference type="Proteomes" id="UP000226106">
    <property type="component" value="Unassembled WGS sequence"/>
</dbReference>
<accession>A0A9X7FVR2</accession>
<dbReference type="AlphaFoldDB" id="A0A9X7FVR2"/>
<name>A0A9X7FVR2_BACTU</name>
<comment type="caution">
    <text evidence="1">The sequence shown here is derived from an EMBL/GenBank/DDBJ whole genome shotgun (WGS) entry which is preliminary data.</text>
</comment>
<protein>
    <submittedName>
        <fullName evidence="1">Uncharacterized protein</fullName>
    </submittedName>
</protein>
<evidence type="ECO:0000313" key="2">
    <source>
        <dbReference type="Proteomes" id="UP000226106"/>
    </source>
</evidence>
<dbReference type="EMBL" id="NVCO01000039">
    <property type="protein sequence ID" value="PFT45884.1"/>
    <property type="molecule type" value="Genomic_DNA"/>
</dbReference>